<evidence type="ECO:0000256" key="1">
    <source>
        <dbReference type="ARBA" id="ARBA00023015"/>
    </source>
</evidence>
<dbReference type="SUPFAM" id="SSF51206">
    <property type="entry name" value="cAMP-binding domain-like"/>
    <property type="match status" value="1"/>
</dbReference>
<keyword evidence="1" id="KW-0805">Transcription regulation</keyword>
<evidence type="ECO:0000313" key="6">
    <source>
        <dbReference type="Proteomes" id="UP000243904"/>
    </source>
</evidence>
<dbReference type="AlphaFoldDB" id="A0A1H1V7Y4"/>
<dbReference type="RefSeq" id="WP_146688010.1">
    <property type="nucleotide sequence ID" value="NZ_LT629750.1"/>
</dbReference>
<organism evidence="5 6">
    <name type="scientific">Bradyrhizobium canariense</name>
    <dbReference type="NCBI Taxonomy" id="255045"/>
    <lineage>
        <taxon>Bacteria</taxon>
        <taxon>Pseudomonadati</taxon>
        <taxon>Pseudomonadota</taxon>
        <taxon>Alphaproteobacteria</taxon>
        <taxon>Hyphomicrobiales</taxon>
        <taxon>Nitrobacteraceae</taxon>
        <taxon>Bradyrhizobium</taxon>
    </lineage>
</organism>
<proteinExistence type="predicted"/>
<gene>
    <name evidence="5" type="ORF">SAMN05444158_3291</name>
</gene>
<evidence type="ECO:0000259" key="4">
    <source>
        <dbReference type="Pfam" id="PF13545"/>
    </source>
</evidence>
<reference evidence="6" key="1">
    <citation type="submission" date="2016-10" db="EMBL/GenBank/DDBJ databases">
        <authorList>
            <person name="Varghese N."/>
            <person name="Submissions S."/>
        </authorList>
    </citation>
    <scope>NUCLEOTIDE SEQUENCE [LARGE SCALE GENOMIC DNA]</scope>
    <source>
        <strain evidence="6">GAS369</strain>
    </source>
</reference>
<dbReference type="PANTHER" id="PTHR24567">
    <property type="entry name" value="CRP FAMILY TRANSCRIPTIONAL REGULATORY PROTEIN"/>
    <property type="match status" value="1"/>
</dbReference>
<dbReference type="SUPFAM" id="SSF46785">
    <property type="entry name" value="Winged helix' DNA-binding domain"/>
    <property type="match status" value="1"/>
</dbReference>
<keyword evidence="6" id="KW-1185">Reference proteome</keyword>
<dbReference type="Pfam" id="PF13545">
    <property type="entry name" value="HTH_Crp_2"/>
    <property type="match status" value="1"/>
</dbReference>
<evidence type="ECO:0000313" key="5">
    <source>
        <dbReference type="EMBL" id="SDS80897.1"/>
    </source>
</evidence>
<dbReference type="GO" id="GO:0003700">
    <property type="term" value="F:DNA-binding transcription factor activity"/>
    <property type="evidence" value="ECO:0007669"/>
    <property type="project" value="TreeGrafter"/>
</dbReference>
<protein>
    <submittedName>
        <fullName evidence="5">cAMP-binding domain of CRP or a regulatory subunit of cAMP-dependent protein kinases</fullName>
    </submittedName>
</protein>
<dbReference type="Gene3D" id="1.10.10.10">
    <property type="entry name" value="Winged helix-like DNA-binding domain superfamily/Winged helix DNA-binding domain"/>
    <property type="match status" value="1"/>
</dbReference>
<evidence type="ECO:0000256" key="2">
    <source>
        <dbReference type="ARBA" id="ARBA00023125"/>
    </source>
</evidence>
<dbReference type="GO" id="GO:0005829">
    <property type="term" value="C:cytosol"/>
    <property type="evidence" value="ECO:0007669"/>
    <property type="project" value="TreeGrafter"/>
</dbReference>
<dbReference type="PANTHER" id="PTHR24567:SF74">
    <property type="entry name" value="HTH-TYPE TRANSCRIPTIONAL REGULATOR ARCR"/>
    <property type="match status" value="1"/>
</dbReference>
<dbReference type="GO" id="GO:0016301">
    <property type="term" value="F:kinase activity"/>
    <property type="evidence" value="ECO:0007669"/>
    <property type="project" value="UniProtKB-KW"/>
</dbReference>
<dbReference type="InterPro" id="IPR036390">
    <property type="entry name" value="WH_DNA-bd_sf"/>
</dbReference>
<dbReference type="GO" id="GO:0003677">
    <property type="term" value="F:DNA binding"/>
    <property type="evidence" value="ECO:0007669"/>
    <property type="project" value="UniProtKB-KW"/>
</dbReference>
<evidence type="ECO:0000256" key="3">
    <source>
        <dbReference type="ARBA" id="ARBA00023163"/>
    </source>
</evidence>
<accession>A0A1H1V7Y4</accession>
<keyword evidence="2" id="KW-0238">DNA-binding</keyword>
<dbReference type="InterPro" id="IPR036388">
    <property type="entry name" value="WH-like_DNA-bd_sf"/>
</dbReference>
<dbReference type="InterPro" id="IPR014710">
    <property type="entry name" value="RmlC-like_jellyroll"/>
</dbReference>
<keyword evidence="5" id="KW-0808">Transferase</keyword>
<dbReference type="EMBL" id="LT629750">
    <property type="protein sequence ID" value="SDS80897.1"/>
    <property type="molecule type" value="Genomic_DNA"/>
</dbReference>
<dbReference type="Gene3D" id="2.60.120.10">
    <property type="entry name" value="Jelly Rolls"/>
    <property type="match status" value="1"/>
</dbReference>
<name>A0A1H1V7Y4_9BRAD</name>
<keyword evidence="5" id="KW-0418">Kinase</keyword>
<keyword evidence="3" id="KW-0804">Transcription</keyword>
<dbReference type="InterPro" id="IPR018490">
    <property type="entry name" value="cNMP-bd_dom_sf"/>
</dbReference>
<dbReference type="Proteomes" id="UP000243904">
    <property type="component" value="Chromosome I"/>
</dbReference>
<feature type="domain" description="HTH crp-type" evidence="4">
    <location>
        <begin position="152"/>
        <end position="218"/>
    </location>
</feature>
<dbReference type="InterPro" id="IPR050397">
    <property type="entry name" value="Env_Response_Regulators"/>
</dbReference>
<dbReference type="InterPro" id="IPR012318">
    <property type="entry name" value="HTH_CRP"/>
</dbReference>
<sequence length="237" mass="25831">MLTLSTRRSSARNAILANLPLSALTAISSFLEPVVLKERVVLQEPRKTVDRVLFVESGVVSLRVVSAGTMLETAVLGYRGAVGAASLFGGHVPTHQSVVLFPGNALSISVNDLGQVMNEHPTIRGHLASYVQALATQCAQSGLCGVCHRLEQRLACWLCLTRDALDSDILPVTHNYLSVALGLPRAGVTRALIRFESEGLVRKMRGVLQLHDRRRLLQRACRCYTVVASAHMRQMNI</sequence>